<comment type="caution">
    <text evidence="1">The sequence shown here is derived from an EMBL/GenBank/DDBJ whole genome shotgun (WGS) entry which is preliminary data.</text>
</comment>
<dbReference type="SUPFAM" id="SSF159245">
    <property type="entry name" value="AttH-like"/>
    <property type="match status" value="1"/>
</dbReference>
<dbReference type="AlphaFoldDB" id="A0AA35M627"/>
<dbReference type="PANTHER" id="PTHR40617:SF1">
    <property type="entry name" value="ATTH DOMAIN-CONTAINING PROTEIN-RELATED"/>
    <property type="match status" value="1"/>
</dbReference>
<keyword evidence="2" id="KW-1185">Reference proteome</keyword>
<evidence type="ECO:0000313" key="2">
    <source>
        <dbReference type="Proteomes" id="UP001160390"/>
    </source>
</evidence>
<dbReference type="EMBL" id="CABFNP030001042">
    <property type="protein sequence ID" value="CAI6090830.1"/>
    <property type="molecule type" value="Genomic_DNA"/>
</dbReference>
<organism evidence="1 2">
    <name type="scientific">Clonostachys chloroleuca</name>
    <dbReference type="NCBI Taxonomy" id="1926264"/>
    <lineage>
        <taxon>Eukaryota</taxon>
        <taxon>Fungi</taxon>
        <taxon>Dikarya</taxon>
        <taxon>Ascomycota</taxon>
        <taxon>Pezizomycotina</taxon>
        <taxon>Sordariomycetes</taxon>
        <taxon>Hypocreomycetidae</taxon>
        <taxon>Hypocreales</taxon>
        <taxon>Bionectriaceae</taxon>
        <taxon>Clonostachys</taxon>
    </lineage>
</organism>
<dbReference type="PANTHER" id="PTHR40617">
    <property type="entry name" value="TERPENE CYCLASE ASQC"/>
    <property type="match status" value="1"/>
</dbReference>
<sequence>MNVTYSLSWTLNFENGDKLTVNSVRGDQEIYGGEQIGNTVYAGFIEAKGKFLGQQAGFGVVEMIQLRLGAYNEL</sequence>
<reference evidence="1" key="1">
    <citation type="submission" date="2023-01" db="EMBL/GenBank/DDBJ databases">
        <authorList>
            <person name="Piombo E."/>
        </authorList>
    </citation>
    <scope>NUCLEOTIDE SEQUENCE</scope>
</reference>
<dbReference type="InterPro" id="IPR023374">
    <property type="entry name" value="AttH-like_dom_sf"/>
</dbReference>
<accession>A0AA35M627</accession>
<dbReference type="InterPro" id="IPR053112">
    <property type="entry name" value="Fungal_Dehydratase/Hydratase"/>
</dbReference>
<proteinExistence type="predicted"/>
<protein>
    <submittedName>
        <fullName evidence="1">Uncharacterized protein</fullName>
    </submittedName>
</protein>
<dbReference type="Gene3D" id="2.40.370.10">
    <property type="entry name" value="AttH-like domain"/>
    <property type="match status" value="1"/>
</dbReference>
<evidence type="ECO:0000313" key="1">
    <source>
        <dbReference type="EMBL" id="CAI6090830.1"/>
    </source>
</evidence>
<dbReference type="Proteomes" id="UP001160390">
    <property type="component" value="Unassembled WGS sequence"/>
</dbReference>
<gene>
    <name evidence="1" type="ORF">CCHLO57077_00010064</name>
</gene>
<name>A0AA35M627_9HYPO</name>